<feature type="region of interest" description="Disordered" evidence="1">
    <location>
        <begin position="1"/>
        <end position="24"/>
    </location>
</feature>
<organism evidence="2 3">
    <name type="scientific">Mycena albidolilacea</name>
    <dbReference type="NCBI Taxonomy" id="1033008"/>
    <lineage>
        <taxon>Eukaryota</taxon>
        <taxon>Fungi</taxon>
        <taxon>Dikarya</taxon>
        <taxon>Basidiomycota</taxon>
        <taxon>Agaricomycotina</taxon>
        <taxon>Agaricomycetes</taxon>
        <taxon>Agaricomycetidae</taxon>
        <taxon>Agaricales</taxon>
        <taxon>Marasmiineae</taxon>
        <taxon>Mycenaceae</taxon>
        <taxon>Mycena</taxon>
    </lineage>
</organism>
<evidence type="ECO:0000313" key="3">
    <source>
        <dbReference type="Proteomes" id="UP001218218"/>
    </source>
</evidence>
<name>A0AAD7EPT2_9AGAR</name>
<comment type="caution">
    <text evidence="2">The sequence shown here is derived from an EMBL/GenBank/DDBJ whole genome shotgun (WGS) entry which is preliminary data.</text>
</comment>
<proteinExistence type="predicted"/>
<accession>A0AAD7EPT2</accession>
<keyword evidence="3" id="KW-1185">Reference proteome</keyword>
<dbReference type="EMBL" id="JARIHO010000024">
    <property type="protein sequence ID" value="KAJ7343051.1"/>
    <property type="molecule type" value="Genomic_DNA"/>
</dbReference>
<evidence type="ECO:0000256" key="1">
    <source>
        <dbReference type="SAM" id="MobiDB-lite"/>
    </source>
</evidence>
<sequence>MLPEEKTVPNNNRWPSLNTRENSEVRPGRIQNAAGAMSIFSWMGPTPIEPRATVPMKSDQYRSLLNAFGFIRQPQFRHKPHSPGLMLALGGTCCTLGATAAPDTLQATTHRLLRTLPATASPSSTNILTHSTTQPLSPDYLRHAAAIPRLPTRPAAASTRRVCLSLCRAAFSCRRHTFDSYDNDTQHDLLAVDDKFAAAACPSHYPAYSARIPLSSSAAPTRAFHLPSPLLPFAPANALHPTRLYPIPPSLAIPPLSSPRPCNPVIALQRRASWSKWCIL</sequence>
<gene>
    <name evidence="2" type="ORF">DFH08DRAFT_1011664</name>
</gene>
<reference evidence="2" key="1">
    <citation type="submission" date="2023-03" db="EMBL/GenBank/DDBJ databases">
        <title>Massive genome expansion in bonnet fungi (Mycena s.s.) driven by repeated elements and novel gene families across ecological guilds.</title>
        <authorList>
            <consortium name="Lawrence Berkeley National Laboratory"/>
            <person name="Harder C.B."/>
            <person name="Miyauchi S."/>
            <person name="Viragh M."/>
            <person name="Kuo A."/>
            <person name="Thoen E."/>
            <person name="Andreopoulos B."/>
            <person name="Lu D."/>
            <person name="Skrede I."/>
            <person name="Drula E."/>
            <person name="Henrissat B."/>
            <person name="Morin E."/>
            <person name="Kohler A."/>
            <person name="Barry K."/>
            <person name="LaButti K."/>
            <person name="Morin E."/>
            <person name="Salamov A."/>
            <person name="Lipzen A."/>
            <person name="Mereny Z."/>
            <person name="Hegedus B."/>
            <person name="Baldrian P."/>
            <person name="Stursova M."/>
            <person name="Weitz H."/>
            <person name="Taylor A."/>
            <person name="Grigoriev I.V."/>
            <person name="Nagy L.G."/>
            <person name="Martin F."/>
            <person name="Kauserud H."/>
        </authorList>
    </citation>
    <scope>NUCLEOTIDE SEQUENCE</scope>
    <source>
        <strain evidence="2">CBHHK002</strain>
    </source>
</reference>
<protein>
    <submittedName>
        <fullName evidence="2">Uncharacterized protein</fullName>
    </submittedName>
</protein>
<dbReference type="AlphaFoldDB" id="A0AAD7EPT2"/>
<dbReference type="Proteomes" id="UP001218218">
    <property type="component" value="Unassembled WGS sequence"/>
</dbReference>
<evidence type="ECO:0000313" key="2">
    <source>
        <dbReference type="EMBL" id="KAJ7343051.1"/>
    </source>
</evidence>
<feature type="compositionally biased region" description="Polar residues" evidence="1">
    <location>
        <begin position="8"/>
        <end position="20"/>
    </location>
</feature>